<protein>
    <submittedName>
        <fullName evidence="2">Uncharacterized protein</fullName>
    </submittedName>
</protein>
<dbReference type="AlphaFoldDB" id="A0A3D9LBP3"/>
<name>A0A3D9LBP3_9MICC</name>
<dbReference type="EMBL" id="QREH01000001">
    <property type="protein sequence ID" value="REE03675.1"/>
    <property type="molecule type" value="Genomic_DNA"/>
</dbReference>
<evidence type="ECO:0000256" key="1">
    <source>
        <dbReference type="SAM" id="Phobius"/>
    </source>
</evidence>
<feature type="transmembrane region" description="Helical" evidence="1">
    <location>
        <begin position="7"/>
        <end position="27"/>
    </location>
</feature>
<sequence>MRHRYTQAAAVVVTAVILLACFLFAVLQN</sequence>
<gene>
    <name evidence="2" type="ORF">C8E99_1489</name>
</gene>
<proteinExistence type="predicted"/>
<dbReference type="PROSITE" id="PS51257">
    <property type="entry name" value="PROKAR_LIPOPROTEIN"/>
    <property type="match status" value="1"/>
</dbReference>
<dbReference type="Proteomes" id="UP000256727">
    <property type="component" value="Unassembled WGS sequence"/>
</dbReference>
<reference evidence="2 3" key="1">
    <citation type="submission" date="2018-07" db="EMBL/GenBank/DDBJ databases">
        <title>Sequencing the genomes of 1000 actinobacteria strains.</title>
        <authorList>
            <person name="Klenk H.-P."/>
        </authorList>
    </citation>
    <scope>NUCLEOTIDE SEQUENCE [LARGE SCALE GENOMIC DNA]</scope>
    <source>
        <strain evidence="2 3">DSM 14442</strain>
    </source>
</reference>
<evidence type="ECO:0000313" key="2">
    <source>
        <dbReference type="EMBL" id="REE03675.1"/>
    </source>
</evidence>
<keyword evidence="1" id="KW-1133">Transmembrane helix</keyword>
<keyword evidence="1" id="KW-0472">Membrane</keyword>
<accession>A0A3D9LBP3</accession>
<evidence type="ECO:0000313" key="3">
    <source>
        <dbReference type="Proteomes" id="UP000256727"/>
    </source>
</evidence>
<comment type="caution">
    <text evidence="2">The sequence shown here is derived from an EMBL/GenBank/DDBJ whole genome shotgun (WGS) entry which is preliminary data.</text>
</comment>
<organism evidence="2 3">
    <name type="scientific">Citricoccus muralis</name>
    <dbReference type="NCBI Taxonomy" id="169134"/>
    <lineage>
        <taxon>Bacteria</taxon>
        <taxon>Bacillati</taxon>
        <taxon>Actinomycetota</taxon>
        <taxon>Actinomycetes</taxon>
        <taxon>Micrococcales</taxon>
        <taxon>Micrococcaceae</taxon>
        <taxon>Citricoccus</taxon>
    </lineage>
</organism>
<keyword evidence="3" id="KW-1185">Reference proteome</keyword>
<keyword evidence="1" id="KW-0812">Transmembrane</keyword>